<reference evidence="8 9" key="1">
    <citation type="submission" date="2024-01" db="EMBL/GenBank/DDBJ databases">
        <authorList>
            <person name="Allen C."/>
            <person name="Tagirdzhanova G."/>
        </authorList>
    </citation>
    <scope>NUCLEOTIDE SEQUENCE [LARGE SCALE GENOMIC DNA]</scope>
</reference>
<feature type="transmembrane region" description="Helical" evidence="6">
    <location>
        <begin position="532"/>
        <end position="553"/>
    </location>
</feature>
<evidence type="ECO:0000256" key="5">
    <source>
        <dbReference type="ARBA" id="ARBA00023242"/>
    </source>
</evidence>
<evidence type="ECO:0000256" key="2">
    <source>
        <dbReference type="ARBA" id="ARBA00022833"/>
    </source>
</evidence>
<comment type="caution">
    <text evidence="8">The sequence shown here is derived from an EMBL/GenBank/DDBJ whole genome shotgun (WGS) entry which is preliminary data.</text>
</comment>
<protein>
    <recommendedName>
        <fullName evidence="7">Xylanolytic transcriptional activator regulatory domain-containing protein</fullName>
    </recommendedName>
</protein>
<keyword evidence="6" id="KW-0812">Transmembrane</keyword>
<organism evidence="8 9">
    <name type="scientific">Sporothrix eucalyptigena</name>
    <dbReference type="NCBI Taxonomy" id="1812306"/>
    <lineage>
        <taxon>Eukaryota</taxon>
        <taxon>Fungi</taxon>
        <taxon>Dikarya</taxon>
        <taxon>Ascomycota</taxon>
        <taxon>Pezizomycotina</taxon>
        <taxon>Sordariomycetes</taxon>
        <taxon>Sordariomycetidae</taxon>
        <taxon>Ophiostomatales</taxon>
        <taxon>Ophiostomataceae</taxon>
        <taxon>Sporothrix</taxon>
    </lineage>
</organism>
<evidence type="ECO:0000256" key="3">
    <source>
        <dbReference type="ARBA" id="ARBA00023015"/>
    </source>
</evidence>
<dbReference type="EMBL" id="CAWUHD010000015">
    <property type="protein sequence ID" value="CAK7214748.1"/>
    <property type="molecule type" value="Genomic_DNA"/>
</dbReference>
<dbReference type="Pfam" id="PF04082">
    <property type="entry name" value="Fungal_trans"/>
    <property type="match status" value="1"/>
</dbReference>
<keyword evidence="5" id="KW-0539">Nucleus</keyword>
<evidence type="ECO:0000313" key="9">
    <source>
        <dbReference type="Proteomes" id="UP001642482"/>
    </source>
</evidence>
<dbReference type="CDD" id="cd12148">
    <property type="entry name" value="fungal_TF_MHR"/>
    <property type="match status" value="1"/>
</dbReference>
<evidence type="ECO:0000256" key="4">
    <source>
        <dbReference type="ARBA" id="ARBA00023163"/>
    </source>
</evidence>
<dbReference type="Proteomes" id="UP001642482">
    <property type="component" value="Unassembled WGS sequence"/>
</dbReference>
<evidence type="ECO:0000256" key="1">
    <source>
        <dbReference type="ARBA" id="ARBA00022723"/>
    </source>
</evidence>
<keyword evidence="1" id="KW-0479">Metal-binding</keyword>
<evidence type="ECO:0000313" key="8">
    <source>
        <dbReference type="EMBL" id="CAK7214748.1"/>
    </source>
</evidence>
<name>A0ABP0B5F8_9PEZI</name>
<proteinExistence type="predicted"/>
<feature type="domain" description="Xylanolytic transcriptional activator regulatory" evidence="7">
    <location>
        <begin position="178"/>
        <end position="381"/>
    </location>
</feature>
<keyword evidence="4" id="KW-0804">Transcription</keyword>
<dbReference type="PANTHER" id="PTHR47660:SF2">
    <property type="entry name" value="TRANSCRIPTION FACTOR WITH C2H2 AND ZN(2)-CYS(6) DNA BINDING DOMAIN (EUROFUNG)"/>
    <property type="match status" value="1"/>
</dbReference>
<dbReference type="PANTHER" id="PTHR47660">
    <property type="entry name" value="TRANSCRIPTION FACTOR WITH C2H2 AND ZN(2)-CYS(6) DNA BINDING DOMAIN (EUROFUNG)-RELATED-RELATED"/>
    <property type="match status" value="1"/>
</dbReference>
<sequence length="694" mass="76815">MEWNQDSSDEGLKGVLDFTIDNVTDFDASDWGIFDRLCSNVPGVSLSPQFFLTEQAHSANTDHGQEPLAAQHHHIAFDAEAYKRSSLGSWQPGQTDFSAAELENLAVLDTDKDSPETRLAVLSQPSMSDMLQQSTRDKLLAMIVGNCKPEKIHLVLRAFPSAELLDALLRNFFHQHRLQADSIFHFPTFKPNEQNPELLVALIAMGAIATDIKSLHKLGFALQEIVRTTLPSRFEEANSNTRALWAVQAMLCEIEIGLWSGIKRKMEISESHPQVPITMLRRGGRFKRPDVKGPVPLAEDKDEVLGRKWHAWLEMESWKRLAFRAFIVDAQVSIAFSTGPIISFSELAIPLPESQDLWLAENAEQWKIAYINLQQQHAPQDLSLVDYLRRPSEIPDYYDTRFSSLIILHGLWGMVSQHLQLQSVLKASGQSEAAVALRQQELLESLHHFRLNMAETRDALRPETILILELIHMRLHAPLEEIEMFAGKGSLEDARSVLPSLQRWVESPESRRAILHAGQVIGAAKKFAPKQLLGFFPIAVLHASLVMWTYSIVSMAKGARMGAVTSSTISTTIATSTSTLSSSQPQLYNVASLQVCLDGPEYPAVGRFITLGEGTPCLTPFVGPNMSALELVPLSKPVAFLGIVIEALNNGYSNCQTPAEACPPLVENMKQLLRDLGRAATSVVGGSLTPDAIS</sequence>
<evidence type="ECO:0000256" key="6">
    <source>
        <dbReference type="SAM" id="Phobius"/>
    </source>
</evidence>
<keyword evidence="6" id="KW-0472">Membrane</keyword>
<keyword evidence="9" id="KW-1185">Reference proteome</keyword>
<keyword evidence="3" id="KW-0805">Transcription regulation</keyword>
<keyword evidence="6" id="KW-1133">Transmembrane helix</keyword>
<accession>A0ABP0B5F8</accession>
<dbReference type="InterPro" id="IPR007219">
    <property type="entry name" value="XnlR_reg_dom"/>
</dbReference>
<evidence type="ECO:0000259" key="7">
    <source>
        <dbReference type="Pfam" id="PF04082"/>
    </source>
</evidence>
<keyword evidence="2" id="KW-0862">Zinc</keyword>
<gene>
    <name evidence="8" type="ORF">SEUCBS140593_002295</name>
</gene>